<dbReference type="AlphaFoldDB" id="A0A0A8Z4S6"/>
<accession>A0A0A8Z4S6</accession>
<reference evidence="1" key="1">
    <citation type="submission" date="2014-09" db="EMBL/GenBank/DDBJ databases">
        <authorList>
            <person name="Magalhaes I.L.F."/>
            <person name="Oliveira U."/>
            <person name="Santos F.R."/>
            <person name="Vidigal T.H.D.A."/>
            <person name="Brescovit A.D."/>
            <person name="Santos A.J."/>
        </authorList>
    </citation>
    <scope>NUCLEOTIDE SEQUENCE</scope>
    <source>
        <tissue evidence="1">Shoot tissue taken approximately 20 cm above the soil surface</tissue>
    </source>
</reference>
<sequence length="76" mass="8701">MLFIGIGVDIILSLIHRITIWIGCSYNSHGPCQSTIPIGTTKYEVKAWELWQHRPDPRKPDVKKNLFPSIKVDQIS</sequence>
<organism evidence="1">
    <name type="scientific">Arundo donax</name>
    <name type="common">Giant reed</name>
    <name type="synonym">Donax arundinaceus</name>
    <dbReference type="NCBI Taxonomy" id="35708"/>
    <lineage>
        <taxon>Eukaryota</taxon>
        <taxon>Viridiplantae</taxon>
        <taxon>Streptophyta</taxon>
        <taxon>Embryophyta</taxon>
        <taxon>Tracheophyta</taxon>
        <taxon>Spermatophyta</taxon>
        <taxon>Magnoliopsida</taxon>
        <taxon>Liliopsida</taxon>
        <taxon>Poales</taxon>
        <taxon>Poaceae</taxon>
        <taxon>PACMAD clade</taxon>
        <taxon>Arundinoideae</taxon>
        <taxon>Arundineae</taxon>
        <taxon>Arundo</taxon>
    </lineage>
</organism>
<evidence type="ECO:0000313" key="1">
    <source>
        <dbReference type="EMBL" id="JAD32668.1"/>
    </source>
</evidence>
<reference evidence="1" key="2">
    <citation type="journal article" date="2015" name="Data Brief">
        <title>Shoot transcriptome of the giant reed, Arundo donax.</title>
        <authorList>
            <person name="Barrero R.A."/>
            <person name="Guerrero F.D."/>
            <person name="Moolhuijzen P."/>
            <person name="Goolsby J.A."/>
            <person name="Tidwell J."/>
            <person name="Bellgard S.E."/>
            <person name="Bellgard M.I."/>
        </authorList>
    </citation>
    <scope>NUCLEOTIDE SEQUENCE</scope>
    <source>
        <tissue evidence="1">Shoot tissue taken approximately 20 cm above the soil surface</tissue>
    </source>
</reference>
<name>A0A0A8Z4S6_ARUDO</name>
<protein>
    <submittedName>
        <fullName evidence="1">Uncharacterized protein</fullName>
    </submittedName>
</protein>
<proteinExistence type="predicted"/>
<dbReference type="EMBL" id="GBRH01265227">
    <property type="protein sequence ID" value="JAD32668.1"/>
    <property type="molecule type" value="Transcribed_RNA"/>
</dbReference>